<feature type="compositionally biased region" description="Polar residues" evidence="10">
    <location>
        <begin position="396"/>
        <end position="415"/>
    </location>
</feature>
<dbReference type="SUPFAM" id="SSF53098">
    <property type="entry name" value="Ribonuclease H-like"/>
    <property type="match status" value="1"/>
</dbReference>
<feature type="region of interest" description="Disordered" evidence="10">
    <location>
        <begin position="1290"/>
        <end position="1386"/>
    </location>
</feature>
<dbReference type="GO" id="GO:0003676">
    <property type="term" value="F:nucleic acid binding"/>
    <property type="evidence" value="ECO:0007669"/>
    <property type="project" value="InterPro"/>
</dbReference>
<feature type="compositionally biased region" description="Polar residues" evidence="10">
    <location>
        <begin position="1293"/>
        <end position="1302"/>
    </location>
</feature>
<name>A0A8K0UCG2_9AGAR</name>
<evidence type="ECO:0000256" key="4">
    <source>
        <dbReference type="ARBA" id="ARBA00022801"/>
    </source>
</evidence>
<feature type="compositionally biased region" description="Low complexity" evidence="10">
    <location>
        <begin position="210"/>
        <end position="226"/>
    </location>
</feature>
<evidence type="ECO:0000256" key="1">
    <source>
        <dbReference type="ARBA" id="ARBA00004123"/>
    </source>
</evidence>
<feature type="region of interest" description="Disordered" evidence="10">
    <location>
        <begin position="189"/>
        <end position="236"/>
    </location>
</feature>
<dbReference type="Pfam" id="PF01612">
    <property type="entry name" value="DNA_pol_A_exo1"/>
    <property type="match status" value="1"/>
</dbReference>
<dbReference type="GO" id="GO:0006139">
    <property type="term" value="P:nucleobase-containing compound metabolic process"/>
    <property type="evidence" value="ECO:0007669"/>
    <property type="project" value="InterPro"/>
</dbReference>
<feature type="compositionally biased region" description="Polar residues" evidence="10">
    <location>
        <begin position="346"/>
        <end position="355"/>
    </location>
</feature>
<evidence type="ECO:0000256" key="2">
    <source>
        <dbReference type="ARBA" id="ARBA00022722"/>
    </source>
</evidence>
<evidence type="ECO:0000256" key="3">
    <source>
        <dbReference type="ARBA" id="ARBA00022723"/>
    </source>
</evidence>
<evidence type="ECO:0000256" key="7">
    <source>
        <dbReference type="ARBA" id="ARBA00023242"/>
    </source>
</evidence>
<keyword evidence="6" id="KW-0460">Magnesium</keyword>
<keyword evidence="2" id="KW-0540">Nuclease</keyword>
<keyword evidence="3" id="KW-0479">Metal-binding</keyword>
<feature type="compositionally biased region" description="Polar residues" evidence="10">
    <location>
        <begin position="371"/>
        <end position="389"/>
    </location>
</feature>
<feature type="region of interest" description="Disordered" evidence="10">
    <location>
        <begin position="504"/>
        <end position="536"/>
    </location>
</feature>
<feature type="compositionally biased region" description="Polar residues" evidence="10">
    <location>
        <begin position="428"/>
        <end position="442"/>
    </location>
</feature>
<dbReference type="InterPro" id="IPR046616">
    <property type="entry name" value="DUF6729"/>
</dbReference>
<evidence type="ECO:0000259" key="11">
    <source>
        <dbReference type="Pfam" id="PF01612"/>
    </source>
</evidence>
<feature type="region of interest" description="Disordered" evidence="10">
    <location>
        <begin position="370"/>
        <end position="470"/>
    </location>
</feature>
<evidence type="ECO:0000259" key="12">
    <source>
        <dbReference type="Pfam" id="PF20499"/>
    </source>
</evidence>
<feature type="domain" description="DUF6729" evidence="12">
    <location>
        <begin position="621"/>
        <end position="771"/>
    </location>
</feature>
<dbReference type="Pfam" id="PF20499">
    <property type="entry name" value="DUF6729"/>
    <property type="match status" value="1"/>
</dbReference>
<keyword evidence="5" id="KW-0269">Exonuclease</keyword>
<keyword evidence="14" id="KW-1185">Reference proteome</keyword>
<reference evidence="13" key="1">
    <citation type="journal article" date="2021" name="New Phytol.">
        <title>Evolutionary innovations through gain and loss of genes in the ectomycorrhizal Boletales.</title>
        <authorList>
            <person name="Wu G."/>
            <person name="Miyauchi S."/>
            <person name="Morin E."/>
            <person name="Kuo A."/>
            <person name="Drula E."/>
            <person name="Varga T."/>
            <person name="Kohler A."/>
            <person name="Feng B."/>
            <person name="Cao Y."/>
            <person name="Lipzen A."/>
            <person name="Daum C."/>
            <person name="Hundley H."/>
            <person name="Pangilinan J."/>
            <person name="Johnson J."/>
            <person name="Barry K."/>
            <person name="LaButti K."/>
            <person name="Ng V."/>
            <person name="Ahrendt S."/>
            <person name="Min B."/>
            <person name="Choi I.G."/>
            <person name="Park H."/>
            <person name="Plett J.M."/>
            <person name="Magnuson J."/>
            <person name="Spatafora J.W."/>
            <person name="Nagy L.G."/>
            <person name="Henrissat B."/>
            <person name="Grigoriev I.V."/>
            <person name="Yang Z.L."/>
            <person name="Xu J."/>
            <person name="Martin F.M."/>
        </authorList>
    </citation>
    <scope>NUCLEOTIDE SEQUENCE</scope>
    <source>
        <strain evidence="13">KKN 215</strain>
    </source>
</reference>
<comment type="caution">
    <text evidence="13">The sequence shown here is derived from an EMBL/GenBank/DDBJ whole genome shotgun (WGS) entry which is preliminary data.</text>
</comment>
<evidence type="ECO:0000256" key="5">
    <source>
        <dbReference type="ARBA" id="ARBA00022839"/>
    </source>
</evidence>
<dbReference type="InterPro" id="IPR036397">
    <property type="entry name" value="RNaseH_sf"/>
</dbReference>
<dbReference type="InterPro" id="IPR002562">
    <property type="entry name" value="3'-5'_exonuclease_dom"/>
</dbReference>
<evidence type="ECO:0000256" key="8">
    <source>
        <dbReference type="ARBA" id="ARBA00040531"/>
    </source>
</evidence>
<dbReference type="CDD" id="cd06141">
    <property type="entry name" value="WRN_exo"/>
    <property type="match status" value="1"/>
</dbReference>
<dbReference type="GO" id="GO:0005634">
    <property type="term" value="C:nucleus"/>
    <property type="evidence" value="ECO:0007669"/>
    <property type="project" value="UniProtKB-SubCell"/>
</dbReference>
<evidence type="ECO:0000256" key="10">
    <source>
        <dbReference type="SAM" id="MobiDB-lite"/>
    </source>
</evidence>
<organism evidence="13 14">
    <name type="scientific">Cristinia sonorae</name>
    <dbReference type="NCBI Taxonomy" id="1940300"/>
    <lineage>
        <taxon>Eukaryota</taxon>
        <taxon>Fungi</taxon>
        <taxon>Dikarya</taxon>
        <taxon>Basidiomycota</taxon>
        <taxon>Agaricomycotina</taxon>
        <taxon>Agaricomycetes</taxon>
        <taxon>Agaricomycetidae</taxon>
        <taxon>Agaricales</taxon>
        <taxon>Pleurotineae</taxon>
        <taxon>Stephanosporaceae</taxon>
        <taxon>Cristinia</taxon>
    </lineage>
</organism>
<evidence type="ECO:0000256" key="9">
    <source>
        <dbReference type="ARBA" id="ARBA00042761"/>
    </source>
</evidence>
<feature type="compositionally biased region" description="Polar residues" evidence="10">
    <location>
        <begin position="1372"/>
        <end position="1382"/>
    </location>
</feature>
<dbReference type="GO" id="GO:0008408">
    <property type="term" value="F:3'-5' exonuclease activity"/>
    <property type="evidence" value="ECO:0007669"/>
    <property type="project" value="InterPro"/>
</dbReference>
<dbReference type="Proteomes" id="UP000813824">
    <property type="component" value="Unassembled WGS sequence"/>
</dbReference>
<dbReference type="PANTHER" id="PTHR13620">
    <property type="entry name" value="3-5 EXONUCLEASE"/>
    <property type="match status" value="1"/>
</dbReference>
<gene>
    <name evidence="13" type="ORF">BXZ70DRAFT_1069038</name>
</gene>
<keyword evidence="4" id="KW-0378">Hydrolase</keyword>
<dbReference type="InterPro" id="IPR012337">
    <property type="entry name" value="RNaseH-like_sf"/>
</dbReference>
<feature type="domain" description="3'-5' exonuclease" evidence="11">
    <location>
        <begin position="969"/>
        <end position="1134"/>
    </location>
</feature>
<dbReference type="GO" id="GO:0046872">
    <property type="term" value="F:metal ion binding"/>
    <property type="evidence" value="ECO:0007669"/>
    <property type="project" value="UniProtKB-KW"/>
</dbReference>
<accession>A0A8K0UCG2</accession>
<dbReference type="PANTHER" id="PTHR13620:SF109">
    <property type="entry name" value="3'-5' EXONUCLEASE"/>
    <property type="match status" value="1"/>
</dbReference>
<feature type="compositionally biased region" description="Acidic residues" evidence="10">
    <location>
        <begin position="504"/>
        <end position="519"/>
    </location>
</feature>
<dbReference type="Gene3D" id="3.30.420.10">
    <property type="entry name" value="Ribonuclease H-like superfamily/Ribonuclease H"/>
    <property type="match status" value="1"/>
</dbReference>
<feature type="region of interest" description="Disordered" evidence="10">
    <location>
        <begin position="287"/>
        <end position="355"/>
    </location>
</feature>
<dbReference type="OrthoDB" id="3038406at2759"/>
<proteinExistence type="predicted"/>
<comment type="subcellular location">
    <subcellularLocation>
        <location evidence="1">Nucleus</location>
    </subcellularLocation>
</comment>
<evidence type="ECO:0000313" key="14">
    <source>
        <dbReference type="Proteomes" id="UP000813824"/>
    </source>
</evidence>
<evidence type="ECO:0000313" key="13">
    <source>
        <dbReference type="EMBL" id="KAH8068402.1"/>
    </source>
</evidence>
<keyword evidence="7" id="KW-0539">Nucleus</keyword>
<feature type="compositionally biased region" description="Basic and acidic residues" evidence="10">
    <location>
        <begin position="524"/>
        <end position="533"/>
    </location>
</feature>
<protein>
    <recommendedName>
        <fullName evidence="8">3'-5' exonuclease</fullName>
    </recommendedName>
    <alternativeName>
        <fullName evidence="9">Werner Syndrome-like exonuclease</fullName>
    </alternativeName>
</protein>
<dbReference type="EMBL" id="JAEVFJ010000104">
    <property type="protein sequence ID" value="KAH8068402.1"/>
    <property type="molecule type" value="Genomic_DNA"/>
</dbReference>
<evidence type="ECO:0000256" key="6">
    <source>
        <dbReference type="ARBA" id="ARBA00022842"/>
    </source>
</evidence>
<feature type="compositionally biased region" description="Basic residues" evidence="10">
    <location>
        <begin position="306"/>
        <end position="315"/>
    </location>
</feature>
<sequence>MLNYHTAFAKNTGIRHRELALRQNTRYAVLPIHTAAERALFRFMITQLGSSRKENGTSTTAPNWHVMATQWSAHCDGRTIFYKLPEHLRAHWKGWMDIVNEKSSITISQAMYDEMKSALAPSMVNVNSIPAIQPTATSKQVLAPGPSSSSPHGEVDEWHVRQLLDRQSLVQTAINLDFAAVEHPNHYRVHYPTGKGKRRTFEEGPGAQPTLSSVSSSSTAATSNSAPRIVKQHRQRKCPRCHRAECLGRFNSRPCGIDPVSPRMADLLFDAHLLLATELTRPIDTPHIISERNINPSSMPDDTAAKKKPRGRPKGSKNGPNAGLVGRPRKDGQPPMKKLKSGGVESVSNSRGTSRASAVESSACLGALRNSVHSSGTGTGDTASNNGDTPTDKSCALTTTSSIAETGQPLANSDHPQAVDSPDPDSDTMISASEVTGLQCTLQDVDDTETAATAQPASHPATFISDSTNGLPSPVCGGMWPHGLDDEDDDDEVPFQFTGDENEVEEHEFDGVPDDDEASATELSQDKQTEHPRVAPTGSLNAFSFISKDHPQPFQERSAMPTWLKERYDDVREQLRAEMKANPSRRPTCYDQGSFYFGPHSAFFPCSQRYQITPEDVDPTTFFVWLPHCLQRERIPCPECTAADRKKNGETIHLRALGWPKLPRRVVDIDKCIYIIGYRYNCVDERCKRTYQSWSPALLSALSRSVALQFTHHLTYRSGLTDAVVQMMRSCFQRGIGPQPFAEMIRTNHTRRYEQLHLLYLEMVYRKLHSPLSHMLSGFIPWPAFSDRSGYAGFTPSANYFRDFYINMTRARASEMDQVTAMLSSKILAIDHSFKVVKHLAKVNGIPVFNAMYGGVNEWGEVRVLLLTASKAHSHYMPALQAVSRSLELYGHDPLELVFTDNPRADKPELERAFPSLQKDVVPVPEESSLERLTIPSNFLPIDALLTPFRVGSRCAEIIDCIPPSGDLCLAMDMEWPVDPETHLQGPVAVISIAYKQGVYVIPLNSAGFRRNGHVHLPAQLLSVLRSPRIKKVGVQVSADMARLFRDCGFSAACGDAPFVGAVNLGPLAKSRNAVSRGNLGLADLTATILKRFLPKDPTIRISRSWENATLSADQIEYAALDAFASWSVFTALQATETGHPVDVQTRSGTLVSLMSADHARVVAHGHIALDRPDKFNGVNVTKTRVVVTVTSVIVPGHMVSAELQPTKVAKPLCDFPSPPFNLLCRSSHLRTRAASALPSAPSERAGPSSDLISSSSCSSLLSVPQTIILDQTLDSGGVTQNDVRSSCDNDKFVTSNNQATCPSNQLPPEPQSQQSQMNGTSDEILAALQRASASESEPPIPLSSRDMSSTPWYDGLDLADPKEQDPASSVPDMQSQATAQALRTHHTSATLAEVTRSRVLGDIWHLMNQFPVSMRHGLRRPFARALRDAMFIPDPEDKAAMEAVLNPRGVVWENMVRYHSSWVWRRVRRYVPAAETLLPRILVVLSTFGPLKDAKTGEPLFNNEAWKIAENVLENVRRGLYSDPPGAQLYYIRGEDRFGLMRYRCVRGTNNIEGGLHQNIIRCFDVFNASPELAVELLRDYILHHNLRVCLPTLNPTLSTLISSTGWDSQSNRQEI</sequence>
<dbReference type="InterPro" id="IPR051132">
    <property type="entry name" value="3-5_Exonuclease_domain"/>
</dbReference>